<dbReference type="GO" id="GO:0003987">
    <property type="term" value="F:acetate-CoA ligase activity"/>
    <property type="evidence" value="ECO:0007669"/>
    <property type="project" value="UniProtKB-EC"/>
</dbReference>
<evidence type="ECO:0000259" key="6">
    <source>
        <dbReference type="Pfam" id="PF00501"/>
    </source>
</evidence>
<dbReference type="InterPro" id="IPR042099">
    <property type="entry name" value="ANL_N_sf"/>
</dbReference>
<reference evidence="8 9" key="1">
    <citation type="submission" date="2018-11" db="EMBL/GenBank/DDBJ databases">
        <title>Genomic Encyclopedia of Type Strains, Phase IV (KMG-IV): sequencing the most valuable type-strain genomes for metagenomic binning, comparative biology and taxonomic classification.</title>
        <authorList>
            <person name="Goeker M."/>
        </authorList>
    </citation>
    <scope>NUCLEOTIDE SEQUENCE [LARGE SCALE GENOMIC DNA]</scope>
    <source>
        <strain evidence="8 9">DSM 102936</strain>
    </source>
</reference>
<evidence type="ECO:0000256" key="4">
    <source>
        <dbReference type="ARBA" id="ARBA00022840"/>
    </source>
</evidence>
<dbReference type="OrthoDB" id="9778383at2"/>
<feature type="domain" description="AMP-binding enzyme C-terminal" evidence="7">
    <location>
        <begin position="462"/>
        <end position="540"/>
    </location>
</feature>
<protein>
    <recommendedName>
        <fullName evidence="1">acetate--CoA ligase</fullName>
        <ecNumber evidence="1">6.2.1.1</ecNumber>
    </recommendedName>
</protein>
<evidence type="ECO:0000256" key="3">
    <source>
        <dbReference type="ARBA" id="ARBA00022741"/>
    </source>
</evidence>
<dbReference type="EMBL" id="RKRE01000002">
    <property type="protein sequence ID" value="RPF46969.1"/>
    <property type="molecule type" value="Genomic_DNA"/>
</dbReference>
<dbReference type="GO" id="GO:0006085">
    <property type="term" value="P:acetyl-CoA biosynthetic process"/>
    <property type="evidence" value="ECO:0007669"/>
    <property type="project" value="TreeGrafter"/>
</dbReference>
<keyword evidence="4" id="KW-0067">ATP-binding</keyword>
<dbReference type="RefSeq" id="WP_123929532.1">
    <property type="nucleotide sequence ID" value="NZ_RKRE01000002.1"/>
</dbReference>
<keyword evidence="9" id="KW-1185">Reference proteome</keyword>
<name>A0A3N5APD0_9THEO</name>
<keyword evidence="3" id="KW-0547">Nucleotide-binding</keyword>
<dbReference type="Pfam" id="PF13193">
    <property type="entry name" value="AMP-binding_C"/>
    <property type="match status" value="1"/>
</dbReference>
<evidence type="ECO:0000313" key="9">
    <source>
        <dbReference type="Proteomes" id="UP000282654"/>
    </source>
</evidence>
<keyword evidence="2" id="KW-0436">Ligase</keyword>
<evidence type="ECO:0000256" key="1">
    <source>
        <dbReference type="ARBA" id="ARBA00013275"/>
    </source>
</evidence>
<gene>
    <name evidence="8" type="ORF">EDD75_1231</name>
</gene>
<dbReference type="AlphaFoldDB" id="A0A3N5APD0"/>
<dbReference type="GO" id="GO:0005829">
    <property type="term" value="C:cytosol"/>
    <property type="evidence" value="ECO:0007669"/>
    <property type="project" value="TreeGrafter"/>
</dbReference>
<feature type="domain" description="AMP-dependent synthetase/ligase" evidence="6">
    <location>
        <begin position="45"/>
        <end position="408"/>
    </location>
</feature>
<dbReference type="PROSITE" id="PS00455">
    <property type="entry name" value="AMP_BINDING"/>
    <property type="match status" value="1"/>
</dbReference>
<dbReference type="PANTHER" id="PTHR24095:SF14">
    <property type="entry name" value="ACETYL-COENZYME A SYNTHETASE 1"/>
    <property type="match status" value="1"/>
</dbReference>
<dbReference type="InterPro" id="IPR045851">
    <property type="entry name" value="AMP-bd_C_sf"/>
</dbReference>
<dbReference type="Pfam" id="PF00501">
    <property type="entry name" value="AMP-binding"/>
    <property type="match status" value="1"/>
</dbReference>
<organism evidence="8 9">
    <name type="scientific">Thermodesulfitimonas autotrophica</name>
    <dbReference type="NCBI Taxonomy" id="1894989"/>
    <lineage>
        <taxon>Bacteria</taxon>
        <taxon>Bacillati</taxon>
        <taxon>Bacillota</taxon>
        <taxon>Clostridia</taxon>
        <taxon>Thermoanaerobacterales</taxon>
        <taxon>Thermoanaerobacteraceae</taxon>
        <taxon>Thermodesulfitimonas</taxon>
    </lineage>
</organism>
<dbReference type="Gene3D" id="3.30.300.30">
    <property type="match status" value="1"/>
</dbReference>
<evidence type="ECO:0000256" key="2">
    <source>
        <dbReference type="ARBA" id="ARBA00022598"/>
    </source>
</evidence>
<dbReference type="SUPFAM" id="SSF56801">
    <property type="entry name" value="Acetyl-CoA synthetase-like"/>
    <property type="match status" value="1"/>
</dbReference>
<comment type="caution">
    <text evidence="8">The sequence shown here is derived from an EMBL/GenBank/DDBJ whole genome shotgun (WGS) entry which is preliminary data.</text>
</comment>
<proteinExistence type="predicted"/>
<dbReference type="Gene3D" id="3.40.50.12780">
    <property type="entry name" value="N-terminal domain of ligase-like"/>
    <property type="match status" value="1"/>
</dbReference>
<evidence type="ECO:0000256" key="5">
    <source>
        <dbReference type="ARBA" id="ARBA00022990"/>
    </source>
</evidence>
<dbReference type="EC" id="6.2.1.1" evidence="1"/>
<evidence type="ECO:0000259" key="7">
    <source>
        <dbReference type="Pfam" id="PF13193"/>
    </source>
</evidence>
<dbReference type="InterPro" id="IPR020845">
    <property type="entry name" value="AMP-binding_CS"/>
</dbReference>
<dbReference type="InterPro" id="IPR000873">
    <property type="entry name" value="AMP-dep_synth/lig_dom"/>
</dbReference>
<dbReference type="InterPro" id="IPR025110">
    <property type="entry name" value="AMP-bd_C"/>
</dbReference>
<dbReference type="PANTHER" id="PTHR24095">
    <property type="entry name" value="ACETYL-COENZYME A SYNTHETASE"/>
    <property type="match status" value="1"/>
</dbReference>
<sequence>MREPNLRDYDAAYRKFTWEEAAVALGIGPAQRFNIAGMAVDNQCARGLRDRVAFTFWNGVAEQRVTYGELKELSDKFALALQAAGIGIGDRVVLFGPSAPEFYASFLGCVKVGAVAVPVFEGYMTEALGGILEDSGAVALVTTAALRSRFNRRRFPHLKEVFVVGLAGAGAEADERSWYEAVATARGTLTVAELDREAPFVLLYTSGSTGAPKGVVLPHSALIHYYYTGLWVLDLQPGDVYWCTADLGWVTGMAYGLLAPLLNGVTTVVYSGSFSPERWYEVIQRFGVRVWYTTPTALRLLMAAGEDIAYRFILHSVRHILSVGDALNPAVLRWTRAVFGVDVYDTWFMTETGGHIIANFRCLPVKPGSMGKPIPGVQVTVLDANGQELGPMQIGQLAIKSPWPAMMRDIWNDRKKYLEYFRYSPWYLTGDLVYRDRDGYYWYQGRTDDVIKVGERRVGPVEVEAKLMEHPAVLEAGVIGKPDLLMGEVVKAFLVLRPGYQWSPKLRTELQRFVRNSLAEHMVPQEFEVRPALPHTRTGKLIRRALKAWELGLPEGETIDS</sequence>
<keyword evidence="5" id="KW-0007">Acetylation</keyword>
<evidence type="ECO:0000313" key="8">
    <source>
        <dbReference type="EMBL" id="RPF46969.1"/>
    </source>
</evidence>
<accession>A0A3N5APD0</accession>
<dbReference type="GO" id="GO:0005524">
    <property type="term" value="F:ATP binding"/>
    <property type="evidence" value="ECO:0007669"/>
    <property type="project" value="UniProtKB-KW"/>
</dbReference>
<dbReference type="Proteomes" id="UP000282654">
    <property type="component" value="Unassembled WGS sequence"/>
</dbReference>